<sequence>MRLEGRVEGGDPAGLDVHGSAVMHRGGRVHRNPGMTMLVIVVVEELAAETLASSMEPNRPGMPDNI</sequence>
<dbReference type="RefSeq" id="WP_225963202.1">
    <property type="nucleotide sequence ID" value="NZ_JADBEK010000001.1"/>
</dbReference>
<dbReference type="Proteomes" id="UP000633509">
    <property type="component" value="Unassembled WGS sequence"/>
</dbReference>
<reference evidence="1 2" key="1">
    <citation type="submission" date="2020-10" db="EMBL/GenBank/DDBJ databases">
        <title>Sequencing the genomes of 1000 actinobacteria strains.</title>
        <authorList>
            <person name="Klenk H.-P."/>
        </authorList>
    </citation>
    <scope>NUCLEOTIDE SEQUENCE [LARGE SCALE GENOMIC DNA]</scope>
    <source>
        <strain evidence="1 2">DSM 43173</strain>
    </source>
</reference>
<evidence type="ECO:0000313" key="1">
    <source>
        <dbReference type="EMBL" id="MBE1582254.1"/>
    </source>
</evidence>
<name>A0ABR9LNP0_9ACTN</name>
<evidence type="ECO:0000313" key="2">
    <source>
        <dbReference type="Proteomes" id="UP000633509"/>
    </source>
</evidence>
<comment type="caution">
    <text evidence="1">The sequence shown here is derived from an EMBL/GenBank/DDBJ whole genome shotgun (WGS) entry which is preliminary data.</text>
</comment>
<proteinExistence type="predicted"/>
<keyword evidence="2" id="KW-1185">Reference proteome</keyword>
<protein>
    <submittedName>
        <fullName evidence="1">Uncharacterized protein</fullName>
    </submittedName>
</protein>
<accession>A0ABR9LNP0</accession>
<organism evidence="1 2">
    <name type="scientific">Nonomuraea angiospora</name>
    <dbReference type="NCBI Taxonomy" id="46172"/>
    <lineage>
        <taxon>Bacteria</taxon>
        <taxon>Bacillati</taxon>
        <taxon>Actinomycetota</taxon>
        <taxon>Actinomycetes</taxon>
        <taxon>Streptosporangiales</taxon>
        <taxon>Streptosporangiaceae</taxon>
        <taxon>Nonomuraea</taxon>
    </lineage>
</organism>
<gene>
    <name evidence="1" type="ORF">H4W80_000512</name>
</gene>
<dbReference type="EMBL" id="JADBEK010000001">
    <property type="protein sequence ID" value="MBE1582254.1"/>
    <property type="molecule type" value="Genomic_DNA"/>
</dbReference>